<evidence type="ECO:0000313" key="2">
    <source>
        <dbReference type="Proteomes" id="UP001315278"/>
    </source>
</evidence>
<evidence type="ECO:0000313" key="1">
    <source>
        <dbReference type="EMBL" id="MBR0798013.1"/>
    </source>
</evidence>
<accession>A0ABS5FMK9</accession>
<gene>
    <name evidence="1" type="ORF">JQ615_21720</name>
</gene>
<evidence type="ECO:0008006" key="3">
    <source>
        <dbReference type="Google" id="ProtNLM"/>
    </source>
</evidence>
<protein>
    <recommendedName>
        <fullName evidence="3">Transposase</fullName>
    </recommendedName>
</protein>
<sequence>MTNETEMLMRRQRKQRGVRDETWITVAAELKPVPDGTHQAAENARADSE</sequence>
<proteinExistence type="predicted"/>
<organism evidence="1 2">
    <name type="scientific">Bradyrhizobium jicamae</name>
    <dbReference type="NCBI Taxonomy" id="280332"/>
    <lineage>
        <taxon>Bacteria</taxon>
        <taxon>Pseudomonadati</taxon>
        <taxon>Pseudomonadota</taxon>
        <taxon>Alphaproteobacteria</taxon>
        <taxon>Hyphomicrobiales</taxon>
        <taxon>Nitrobacteraceae</taxon>
        <taxon>Bradyrhizobium</taxon>
    </lineage>
</organism>
<keyword evidence="2" id="KW-1185">Reference proteome</keyword>
<comment type="caution">
    <text evidence="1">The sequence shown here is derived from an EMBL/GenBank/DDBJ whole genome shotgun (WGS) entry which is preliminary data.</text>
</comment>
<name>A0ABS5FMK9_9BRAD</name>
<dbReference type="EMBL" id="JAFCJH010000023">
    <property type="protein sequence ID" value="MBR0798013.1"/>
    <property type="molecule type" value="Genomic_DNA"/>
</dbReference>
<dbReference type="RefSeq" id="WP_212395078.1">
    <property type="nucleotide sequence ID" value="NZ_JAFCJH010000023.1"/>
</dbReference>
<reference evidence="2" key="1">
    <citation type="journal article" date="2021" name="ISME J.">
        <title>Evolutionary origin and ecological implication of a unique nif island in free-living Bradyrhizobium lineages.</title>
        <authorList>
            <person name="Tao J."/>
        </authorList>
    </citation>
    <scope>NUCLEOTIDE SEQUENCE [LARGE SCALE GENOMIC DNA]</scope>
    <source>
        <strain evidence="2">SZCCT0434</strain>
    </source>
</reference>
<dbReference type="Proteomes" id="UP001315278">
    <property type="component" value="Unassembled WGS sequence"/>
</dbReference>